<evidence type="ECO:0000256" key="1">
    <source>
        <dbReference type="ARBA" id="ARBA00007169"/>
    </source>
</evidence>
<protein>
    <submittedName>
        <fullName evidence="3">Thioesterase domain-containing protein</fullName>
    </submittedName>
</protein>
<evidence type="ECO:0000259" key="2">
    <source>
        <dbReference type="Pfam" id="PF00975"/>
    </source>
</evidence>
<evidence type="ECO:0000313" key="4">
    <source>
        <dbReference type="Proteomes" id="UP001552479"/>
    </source>
</evidence>
<dbReference type="Proteomes" id="UP001552479">
    <property type="component" value="Unassembled WGS sequence"/>
</dbReference>
<dbReference type="RefSeq" id="WP_366087701.1">
    <property type="nucleotide sequence ID" value="NZ_JBFASG010000008.1"/>
</dbReference>
<evidence type="ECO:0000313" key="3">
    <source>
        <dbReference type="EMBL" id="MEV4923371.1"/>
    </source>
</evidence>
<sequence>MRALGDGLLWDLAPEQGWSSSTEAAVLLLPGVGGGPADFAHWIRHLTPGFRILSARCPRRTGGAAVDPAPVLGPATGLTEPAGGLAGLAARLADLLTQHITEPLLIFGHSMGAALGYETAWQLAHRRQPALALHACAALSPPEYAELDLNSRAMDDDTLTGLATALAIPLPRGKHTQRHQEALRAVRADLALIDAYEYGPCPRPLDYPVTVWSARDDTVIPTASARRWQPMSRHPITHHTLPVAHHCLNTPQAIEPITRALRREGL</sequence>
<dbReference type="PANTHER" id="PTHR11487">
    <property type="entry name" value="THIOESTERASE"/>
    <property type="match status" value="1"/>
</dbReference>
<reference evidence="3 4" key="1">
    <citation type="submission" date="2024-06" db="EMBL/GenBank/DDBJ databases">
        <title>The Natural Products Discovery Center: Release of the First 8490 Sequenced Strains for Exploring Actinobacteria Biosynthetic Diversity.</title>
        <authorList>
            <person name="Kalkreuter E."/>
            <person name="Kautsar S.A."/>
            <person name="Yang D."/>
            <person name="Bader C.D."/>
            <person name="Teijaro C.N."/>
            <person name="Fluegel L."/>
            <person name="Davis C.M."/>
            <person name="Simpson J.R."/>
            <person name="Lauterbach L."/>
            <person name="Steele A.D."/>
            <person name="Gui C."/>
            <person name="Meng S."/>
            <person name="Li G."/>
            <person name="Viehrig K."/>
            <person name="Ye F."/>
            <person name="Su P."/>
            <person name="Kiefer A.F."/>
            <person name="Nichols A."/>
            <person name="Cepeda A.J."/>
            <person name="Yan W."/>
            <person name="Fan B."/>
            <person name="Jiang Y."/>
            <person name="Adhikari A."/>
            <person name="Zheng C.-J."/>
            <person name="Schuster L."/>
            <person name="Cowan T.M."/>
            <person name="Smanski M.J."/>
            <person name="Chevrette M.G."/>
            <person name="De Carvalho L.P.S."/>
            <person name="Shen B."/>
        </authorList>
    </citation>
    <scope>NUCLEOTIDE SEQUENCE [LARGE SCALE GENOMIC DNA]</scope>
    <source>
        <strain evidence="3 4">NPDC053791</strain>
    </source>
</reference>
<dbReference type="InterPro" id="IPR001031">
    <property type="entry name" value="Thioesterase"/>
</dbReference>
<comment type="caution">
    <text evidence="3">The sequence shown here is derived from an EMBL/GenBank/DDBJ whole genome shotgun (WGS) entry which is preliminary data.</text>
</comment>
<organism evidence="3 4">
    <name type="scientific">Streptomyces roseoverticillatus</name>
    <dbReference type="NCBI Taxonomy" id="66429"/>
    <lineage>
        <taxon>Bacteria</taxon>
        <taxon>Bacillati</taxon>
        <taxon>Actinomycetota</taxon>
        <taxon>Actinomycetes</taxon>
        <taxon>Kitasatosporales</taxon>
        <taxon>Streptomycetaceae</taxon>
        <taxon>Streptomyces</taxon>
    </lineage>
</organism>
<name>A0ABV3IS99_9ACTN</name>
<gene>
    <name evidence="3" type="ORF">AB0L03_11020</name>
</gene>
<accession>A0ABV3IS99</accession>
<dbReference type="SUPFAM" id="SSF53474">
    <property type="entry name" value="alpha/beta-Hydrolases"/>
    <property type="match status" value="1"/>
</dbReference>
<keyword evidence="4" id="KW-1185">Reference proteome</keyword>
<dbReference type="InterPro" id="IPR029058">
    <property type="entry name" value="AB_hydrolase_fold"/>
</dbReference>
<dbReference type="InterPro" id="IPR012223">
    <property type="entry name" value="TEII"/>
</dbReference>
<dbReference type="EMBL" id="JBFASG010000008">
    <property type="protein sequence ID" value="MEV4923371.1"/>
    <property type="molecule type" value="Genomic_DNA"/>
</dbReference>
<comment type="similarity">
    <text evidence="1">Belongs to the thioesterase family.</text>
</comment>
<proteinExistence type="inferred from homology"/>
<dbReference type="PANTHER" id="PTHR11487:SF0">
    <property type="entry name" value="S-ACYL FATTY ACID SYNTHASE THIOESTERASE, MEDIUM CHAIN"/>
    <property type="match status" value="1"/>
</dbReference>
<feature type="domain" description="Thioesterase" evidence="2">
    <location>
        <begin position="26"/>
        <end position="258"/>
    </location>
</feature>
<dbReference type="Pfam" id="PF00975">
    <property type="entry name" value="Thioesterase"/>
    <property type="match status" value="1"/>
</dbReference>
<dbReference type="Gene3D" id="3.40.50.1820">
    <property type="entry name" value="alpha/beta hydrolase"/>
    <property type="match status" value="1"/>
</dbReference>